<proteinExistence type="predicted"/>
<accession>A0A6M3K077</accession>
<dbReference type="Gene3D" id="3.40.50.300">
    <property type="entry name" value="P-loop containing nucleotide triphosphate hydrolases"/>
    <property type="match status" value="1"/>
</dbReference>
<evidence type="ECO:0000313" key="1">
    <source>
        <dbReference type="EMBL" id="QJA75713.1"/>
    </source>
</evidence>
<protein>
    <submittedName>
        <fullName evidence="1">Putative terminase</fullName>
    </submittedName>
</protein>
<name>A0A6M3K077_9ZZZZ</name>
<dbReference type="EMBL" id="MT142180">
    <property type="protein sequence ID" value="QJA75713.1"/>
    <property type="molecule type" value="Genomic_DNA"/>
</dbReference>
<sequence>MTNQPKILDARRLIWDYEYYAAKLLHIKDQNQQLIPLDFWSPQNKFHQVVEDARKKGKLQRFIILKARREGMSTYCEGRLFWCSHMNAYTDAAIIAHEKESGQKIFNMCKVFFDYLPKQFQPLVRFASKNELAFENPDPKTRSTNPGLRSSLTVLTAGKKDVARGAGYHNLHCSEVSSWSNPEDVIPALMPTVPKTLDSMVFFESTAKGVGNYFHSEWLAAKEGVSNFIPFFLAWYDLPEYTRQFNHGKERAAFIESLNDEEKELSSVYRLTPEQLYWRRTTIADLRADVELFRQEYPANDEEAFVVSGAPLFDRRKLRMMMLKCKPPKWRGSIDHKGPTSNDQGAFRIWKHPEANGIYVMGIDVSAGGRYDPRTGKTKGDFSCIEVWKKLPIPLTAEQVAEWHGYVDPFNFAEIIESIGRLYNDALASVEVEGYGMATLQELQAHYWNIYRQERVDTYDGSFTNKLGWQTNLRSKKALISFGTHCVSDMSIIVHSEDLVREFITFVQDDSGGGSAAGTGYDDRVMAALIGLYTMYRHVIEEPADSHMFQTRKSPISSNAHMVDREFAQILEYGHDDSYEDHWLNY</sequence>
<gene>
    <name evidence="1" type="ORF">MM415A01720_0011</name>
</gene>
<dbReference type="Gene3D" id="3.30.420.240">
    <property type="match status" value="1"/>
</dbReference>
<dbReference type="InterPro" id="IPR027417">
    <property type="entry name" value="P-loop_NTPase"/>
</dbReference>
<dbReference type="AlphaFoldDB" id="A0A6M3K077"/>
<organism evidence="1">
    <name type="scientific">viral metagenome</name>
    <dbReference type="NCBI Taxonomy" id="1070528"/>
    <lineage>
        <taxon>unclassified sequences</taxon>
        <taxon>metagenomes</taxon>
        <taxon>organismal metagenomes</taxon>
    </lineage>
</organism>
<reference evidence="1" key="1">
    <citation type="submission" date="2020-03" db="EMBL/GenBank/DDBJ databases">
        <title>The deep terrestrial virosphere.</title>
        <authorList>
            <person name="Holmfeldt K."/>
            <person name="Nilsson E."/>
            <person name="Simone D."/>
            <person name="Lopez-Fernandez M."/>
            <person name="Wu X."/>
            <person name="de Brujin I."/>
            <person name="Lundin D."/>
            <person name="Andersson A."/>
            <person name="Bertilsson S."/>
            <person name="Dopson M."/>
        </authorList>
    </citation>
    <scope>NUCLEOTIDE SEQUENCE</scope>
    <source>
        <strain evidence="1">MM415A01720</strain>
    </source>
</reference>